<dbReference type="AlphaFoldDB" id="A0A915KU93"/>
<proteinExistence type="predicted"/>
<keyword evidence="2" id="KW-1185">Reference proteome</keyword>
<protein>
    <submittedName>
        <fullName evidence="3">Uncharacterized protein</fullName>
    </submittedName>
</protein>
<name>A0A915KU93_ROMCU</name>
<evidence type="ECO:0000256" key="1">
    <source>
        <dbReference type="SAM" id="SignalP"/>
    </source>
</evidence>
<organism evidence="2 3">
    <name type="scientific">Romanomermis culicivorax</name>
    <name type="common">Nematode worm</name>
    <dbReference type="NCBI Taxonomy" id="13658"/>
    <lineage>
        <taxon>Eukaryota</taxon>
        <taxon>Metazoa</taxon>
        <taxon>Ecdysozoa</taxon>
        <taxon>Nematoda</taxon>
        <taxon>Enoplea</taxon>
        <taxon>Dorylaimia</taxon>
        <taxon>Mermithida</taxon>
        <taxon>Mermithoidea</taxon>
        <taxon>Mermithidae</taxon>
        <taxon>Romanomermis</taxon>
    </lineage>
</organism>
<reference evidence="3" key="1">
    <citation type="submission" date="2022-11" db="UniProtKB">
        <authorList>
            <consortium name="WormBaseParasite"/>
        </authorList>
    </citation>
    <scope>IDENTIFICATION</scope>
</reference>
<feature type="chain" id="PRO_5037365692" evidence="1">
    <location>
        <begin position="23"/>
        <end position="90"/>
    </location>
</feature>
<dbReference type="WBParaSite" id="nRc.2.0.1.t42354-RA">
    <property type="protein sequence ID" value="nRc.2.0.1.t42354-RA"/>
    <property type="gene ID" value="nRc.2.0.1.g42354"/>
</dbReference>
<dbReference type="Proteomes" id="UP000887565">
    <property type="component" value="Unplaced"/>
</dbReference>
<accession>A0A915KU93</accession>
<evidence type="ECO:0000313" key="2">
    <source>
        <dbReference type="Proteomes" id="UP000887565"/>
    </source>
</evidence>
<feature type="signal peptide" evidence="1">
    <location>
        <begin position="1"/>
        <end position="22"/>
    </location>
</feature>
<sequence length="90" mass="10077">MIMSATTIIAIFEIFCLTVNQAVHFQLQFSQCEDKVRHNDSAKSCGGCYWGGLDHHGSNGIMSPMRHCFCQYGANCKNGHPRFCNVLNMC</sequence>
<evidence type="ECO:0000313" key="3">
    <source>
        <dbReference type="WBParaSite" id="nRc.2.0.1.t42354-RA"/>
    </source>
</evidence>
<keyword evidence="1" id="KW-0732">Signal</keyword>